<dbReference type="InterPro" id="IPR006143">
    <property type="entry name" value="RND_pump_MFP"/>
</dbReference>
<dbReference type="RefSeq" id="WP_020213889.1">
    <property type="nucleotide sequence ID" value="NZ_JRLX01000035.1"/>
</dbReference>
<dbReference type="GO" id="GO:0030313">
    <property type="term" value="C:cell envelope"/>
    <property type="evidence" value="ECO:0007669"/>
    <property type="project" value="UniProtKB-SubCell"/>
</dbReference>
<evidence type="ECO:0000256" key="2">
    <source>
        <dbReference type="ARBA" id="ARBA00009477"/>
    </source>
</evidence>
<name>A0A0A2M941_9FLAO</name>
<accession>A0A0A2M941</accession>
<dbReference type="Gene3D" id="2.40.420.20">
    <property type="match status" value="1"/>
</dbReference>
<reference evidence="7 8" key="1">
    <citation type="submission" date="2013-09" db="EMBL/GenBank/DDBJ databases">
        <authorList>
            <person name="Zeng Z."/>
            <person name="Chen C."/>
        </authorList>
    </citation>
    <scope>NUCLEOTIDE SEQUENCE [LARGE SCALE GENOMIC DNA]</scope>
    <source>
        <strain evidence="7 8">WB 3.3-2</strain>
    </source>
</reference>
<dbReference type="PROSITE" id="PS51257">
    <property type="entry name" value="PROKAR_LIPOPROTEIN"/>
    <property type="match status" value="1"/>
</dbReference>
<feature type="domain" description="Multidrug resistance protein MdtA-like barrel-sandwich hybrid" evidence="4">
    <location>
        <begin position="64"/>
        <end position="205"/>
    </location>
</feature>
<dbReference type="Gene3D" id="2.40.50.100">
    <property type="match status" value="1"/>
</dbReference>
<evidence type="ECO:0000313" key="7">
    <source>
        <dbReference type="EMBL" id="KGO84815.1"/>
    </source>
</evidence>
<evidence type="ECO:0000313" key="8">
    <source>
        <dbReference type="Proteomes" id="UP000030152"/>
    </source>
</evidence>
<dbReference type="STRING" id="1121895.GCA_000378485_02721"/>
<dbReference type="Pfam" id="PF25944">
    <property type="entry name" value="Beta-barrel_RND"/>
    <property type="match status" value="1"/>
</dbReference>
<dbReference type="NCBIfam" id="TIGR01730">
    <property type="entry name" value="RND_mfp"/>
    <property type="match status" value="1"/>
</dbReference>
<sequence>MKNTIFTGAIAALILLSSCGKSKEETDAAATAAAAPKAYKTVEVQPMSATLNNDYPASIQGQQNIEIRPRVEGYIDKIFVDEGAVVKAGQPLFKISAPQYEQEVRTATASIKSAQADVSAARLAVNKVKPLVDKEIVSKYELESAQFNYEAAMATLAQANAALANAKTNLGYTTVTSPVNGVVGSIPFRLGSLVSSANAEPLTTVSSIGNVYAYFAFNEKQLLALTKDSTNVSLAAKIKEIPAVSLLLADGTEYGEKGKIETINGLINTATGSVNLRARFPNSKGIIRSGSSTKVRIPQDVKNKIIVPQSATFELQDKRFAAIVGKDGKTQNAVITINENAVGNYYVVESGLKAGDQIVIEGVANLKEGTQIKATPESAEKVYANLNK</sequence>
<dbReference type="PANTHER" id="PTHR30158">
    <property type="entry name" value="ACRA/E-RELATED COMPONENT OF DRUG EFFLUX TRANSPORTER"/>
    <property type="match status" value="1"/>
</dbReference>
<comment type="subcellular location">
    <subcellularLocation>
        <location evidence="1">Cell envelope</location>
    </subcellularLocation>
</comment>
<dbReference type="Gene3D" id="2.40.30.170">
    <property type="match status" value="1"/>
</dbReference>
<keyword evidence="8" id="KW-1185">Reference proteome</keyword>
<dbReference type="GO" id="GO:0005886">
    <property type="term" value="C:plasma membrane"/>
    <property type="evidence" value="ECO:0007669"/>
    <property type="project" value="TreeGrafter"/>
</dbReference>
<proteinExistence type="inferred from homology"/>
<dbReference type="Pfam" id="PF25876">
    <property type="entry name" value="HH_MFP_RND"/>
    <property type="match status" value="1"/>
</dbReference>
<evidence type="ECO:0000256" key="1">
    <source>
        <dbReference type="ARBA" id="ARBA00004196"/>
    </source>
</evidence>
<dbReference type="AlphaFoldDB" id="A0A0A2M941"/>
<dbReference type="InterPro" id="IPR058625">
    <property type="entry name" value="MdtA-like_BSH"/>
</dbReference>
<organism evidence="7 8">
    <name type="scientific">Flavobacterium rivuli WB 3.3-2 = DSM 21788</name>
    <dbReference type="NCBI Taxonomy" id="1121895"/>
    <lineage>
        <taxon>Bacteria</taxon>
        <taxon>Pseudomonadati</taxon>
        <taxon>Bacteroidota</taxon>
        <taxon>Flavobacteriia</taxon>
        <taxon>Flavobacteriales</taxon>
        <taxon>Flavobacteriaceae</taxon>
        <taxon>Flavobacterium</taxon>
    </lineage>
</organism>
<evidence type="ECO:0000259" key="3">
    <source>
        <dbReference type="Pfam" id="PF25876"/>
    </source>
</evidence>
<dbReference type="Gene3D" id="1.10.287.470">
    <property type="entry name" value="Helix hairpin bin"/>
    <property type="match status" value="1"/>
</dbReference>
<feature type="domain" description="Multidrug resistance protein MdtA-like beta-barrel" evidence="5">
    <location>
        <begin position="230"/>
        <end position="300"/>
    </location>
</feature>
<dbReference type="InterPro" id="IPR058627">
    <property type="entry name" value="MdtA-like_C"/>
</dbReference>
<dbReference type="InterPro" id="IPR058624">
    <property type="entry name" value="MdtA-like_HH"/>
</dbReference>
<dbReference type="InterPro" id="IPR058626">
    <property type="entry name" value="MdtA-like_b-barrel"/>
</dbReference>
<dbReference type="GO" id="GO:0046677">
    <property type="term" value="P:response to antibiotic"/>
    <property type="evidence" value="ECO:0007669"/>
    <property type="project" value="TreeGrafter"/>
</dbReference>
<dbReference type="PRINTS" id="PR01490">
    <property type="entry name" value="RTXTOXIND"/>
</dbReference>
<evidence type="ECO:0000259" key="5">
    <source>
        <dbReference type="Pfam" id="PF25944"/>
    </source>
</evidence>
<evidence type="ECO:0000259" key="6">
    <source>
        <dbReference type="Pfam" id="PF25967"/>
    </source>
</evidence>
<comment type="similarity">
    <text evidence="2">Belongs to the membrane fusion protein (MFP) (TC 8.A.1) family.</text>
</comment>
<dbReference type="SUPFAM" id="SSF111369">
    <property type="entry name" value="HlyD-like secretion proteins"/>
    <property type="match status" value="1"/>
</dbReference>
<dbReference type="eggNOG" id="COG0845">
    <property type="taxonomic scope" value="Bacteria"/>
</dbReference>
<dbReference type="PANTHER" id="PTHR30158:SF23">
    <property type="entry name" value="MULTIDRUG RESISTANCE PROTEIN MEXA"/>
    <property type="match status" value="1"/>
</dbReference>
<dbReference type="Pfam" id="PF25917">
    <property type="entry name" value="BSH_RND"/>
    <property type="match status" value="1"/>
</dbReference>
<dbReference type="GO" id="GO:0022857">
    <property type="term" value="F:transmembrane transporter activity"/>
    <property type="evidence" value="ECO:0007669"/>
    <property type="project" value="InterPro"/>
</dbReference>
<gene>
    <name evidence="7" type="ORF">Q765_19580</name>
</gene>
<feature type="domain" description="Multidrug resistance protein MdtA-like C-terminal permuted SH3" evidence="6">
    <location>
        <begin position="303"/>
        <end position="363"/>
    </location>
</feature>
<evidence type="ECO:0000259" key="4">
    <source>
        <dbReference type="Pfam" id="PF25917"/>
    </source>
</evidence>
<dbReference type="Proteomes" id="UP000030152">
    <property type="component" value="Unassembled WGS sequence"/>
</dbReference>
<comment type="caution">
    <text evidence="7">The sequence shown here is derived from an EMBL/GenBank/DDBJ whole genome shotgun (WGS) entry which is preliminary data.</text>
</comment>
<dbReference type="EMBL" id="JRLX01000035">
    <property type="protein sequence ID" value="KGO84815.1"/>
    <property type="molecule type" value="Genomic_DNA"/>
</dbReference>
<dbReference type="OrthoDB" id="9801814at2"/>
<feature type="domain" description="Multidrug resistance protein MdtA-like alpha-helical hairpin" evidence="3">
    <location>
        <begin position="106"/>
        <end position="173"/>
    </location>
</feature>
<dbReference type="Pfam" id="PF25967">
    <property type="entry name" value="RND-MFP_C"/>
    <property type="match status" value="1"/>
</dbReference>
<protein>
    <submittedName>
        <fullName evidence="7">Hemolysin D</fullName>
    </submittedName>
</protein>